<evidence type="ECO:0000256" key="1">
    <source>
        <dbReference type="SAM" id="Phobius"/>
    </source>
</evidence>
<dbReference type="InterPro" id="IPR032508">
    <property type="entry name" value="FecR_C"/>
</dbReference>
<dbReference type="AlphaFoldDB" id="A0A4R6W8J2"/>
<feature type="transmembrane region" description="Helical" evidence="1">
    <location>
        <begin position="79"/>
        <end position="100"/>
    </location>
</feature>
<dbReference type="PIRSF" id="PIRSF018266">
    <property type="entry name" value="FecR"/>
    <property type="match status" value="1"/>
</dbReference>
<reference evidence="4 5" key="1">
    <citation type="submission" date="2019-03" db="EMBL/GenBank/DDBJ databases">
        <title>Genomic Encyclopedia of Archaeal and Bacterial Type Strains, Phase II (KMG-II): from individual species to whole genera.</title>
        <authorList>
            <person name="Goeker M."/>
        </authorList>
    </citation>
    <scope>NUCLEOTIDE SEQUENCE [LARGE SCALE GENOMIC DNA]</scope>
    <source>
        <strain evidence="4 5">DSM 28353</strain>
    </source>
</reference>
<keyword evidence="5" id="KW-1185">Reference proteome</keyword>
<proteinExistence type="predicted"/>
<dbReference type="Gene3D" id="3.55.50.30">
    <property type="match status" value="1"/>
</dbReference>
<feature type="domain" description="Protein FecR C-terminal" evidence="3">
    <location>
        <begin position="306"/>
        <end position="374"/>
    </location>
</feature>
<name>A0A4R6W8J2_9SPHI</name>
<evidence type="ECO:0000313" key="5">
    <source>
        <dbReference type="Proteomes" id="UP000295292"/>
    </source>
</evidence>
<evidence type="ECO:0000259" key="3">
    <source>
        <dbReference type="Pfam" id="PF16344"/>
    </source>
</evidence>
<dbReference type="Pfam" id="PF04773">
    <property type="entry name" value="FecR"/>
    <property type="match status" value="1"/>
</dbReference>
<feature type="domain" description="FecR protein" evidence="2">
    <location>
        <begin position="177"/>
        <end position="264"/>
    </location>
</feature>
<dbReference type="Pfam" id="PF16344">
    <property type="entry name" value="FecR_C"/>
    <property type="match status" value="1"/>
</dbReference>
<keyword evidence="1" id="KW-0472">Membrane</keyword>
<dbReference type="PANTHER" id="PTHR30273:SF2">
    <property type="entry name" value="PROTEIN FECR"/>
    <property type="match status" value="1"/>
</dbReference>
<protein>
    <submittedName>
        <fullName evidence="4">FecR family protein</fullName>
    </submittedName>
</protein>
<evidence type="ECO:0000313" key="4">
    <source>
        <dbReference type="EMBL" id="TDQ75305.1"/>
    </source>
</evidence>
<dbReference type="OrthoDB" id="1099963at2"/>
<keyword evidence="1" id="KW-0812">Transmembrane</keyword>
<gene>
    <name evidence="4" type="ORF">CLV99_3905</name>
</gene>
<dbReference type="EMBL" id="SNYV01000017">
    <property type="protein sequence ID" value="TDQ75305.1"/>
    <property type="molecule type" value="Genomic_DNA"/>
</dbReference>
<dbReference type="InterPro" id="IPR012373">
    <property type="entry name" value="Ferrdict_sens_TM"/>
</dbReference>
<dbReference type="Proteomes" id="UP000295292">
    <property type="component" value="Unassembled WGS sequence"/>
</dbReference>
<dbReference type="RefSeq" id="WP_133586074.1">
    <property type="nucleotide sequence ID" value="NZ_SNYV01000017.1"/>
</dbReference>
<accession>A0A4R6W8J2</accession>
<organism evidence="4 5">
    <name type="scientific">Sphingobacterium yanglingense</name>
    <dbReference type="NCBI Taxonomy" id="1437280"/>
    <lineage>
        <taxon>Bacteria</taxon>
        <taxon>Pseudomonadati</taxon>
        <taxon>Bacteroidota</taxon>
        <taxon>Sphingobacteriia</taxon>
        <taxon>Sphingobacteriales</taxon>
        <taxon>Sphingobacteriaceae</taxon>
        <taxon>Sphingobacterium</taxon>
    </lineage>
</organism>
<comment type="caution">
    <text evidence="4">The sequence shown here is derived from an EMBL/GenBank/DDBJ whole genome shotgun (WGS) entry which is preliminary data.</text>
</comment>
<sequence length="382" mass="43540">MRTDPFYIAQIIRRKFNNELTEEEACILQEWSEQDPRNFQLLRILEEDMKRGIDTHIIKSFDEDQAWSRIQKKRRKRSLLRWGRVAAVLAAVSAISFFFLRSKEELGTLSLMKTKDQPYKEDVLPAIKGAKIILADGVEVKVDDNIVLLEDGTVLTEKKKTVLEGGTMALNKLIVPTANFLNLTLSDGTKVWINANSELDFPSRFAKDQRKVKLKGEAYFQVIKDVKRPFTVETLGGNVKVLGTSFNVSAYDDAPATTLEEGKVLVYRDDLEQTLLPGTRAKVMESRIDVRQADLLKELAWKNNLFYFKGDNIVTIAKQLQNWYGIDVSFSRGVSLSQTYTGEIKRDSNLSEVLKMLEFVSGLVFKIENNKLLISKKQDGMI</sequence>
<dbReference type="GO" id="GO:0016989">
    <property type="term" value="F:sigma factor antagonist activity"/>
    <property type="evidence" value="ECO:0007669"/>
    <property type="project" value="TreeGrafter"/>
</dbReference>
<dbReference type="PANTHER" id="PTHR30273">
    <property type="entry name" value="PERIPLASMIC SIGNAL SENSOR AND SIGMA FACTOR ACTIVATOR FECR-RELATED"/>
    <property type="match status" value="1"/>
</dbReference>
<dbReference type="Gene3D" id="2.60.120.1440">
    <property type="match status" value="1"/>
</dbReference>
<dbReference type="InterPro" id="IPR006860">
    <property type="entry name" value="FecR"/>
</dbReference>
<keyword evidence="1" id="KW-1133">Transmembrane helix</keyword>
<evidence type="ECO:0000259" key="2">
    <source>
        <dbReference type="Pfam" id="PF04773"/>
    </source>
</evidence>